<dbReference type="Gene3D" id="3.90.550.10">
    <property type="entry name" value="Spore Coat Polysaccharide Biosynthesis Protein SpsA, Chain A"/>
    <property type="match status" value="1"/>
</dbReference>
<evidence type="ECO:0000256" key="1">
    <source>
        <dbReference type="ARBA" id="ARBA00004496"/>
    </source>
</evidence>
<evidence type="ECO:0000256" key="6">
    <source>
        <dbReference type="ARBA" id="ARBA00023277"/>
    </source>
</evidence>
<keyword evidence="5 9" id="KW-0378">Hydrolase</keyword>
<dbReference type="InterPro" id="IPR006543">
    <property type="entry name" value="Histidinol-phos"/>
</dbReference>
<dbReference type="Proteomes" id="UP001595536">
    <property type="component" value="Unassembled WGS sequence"/>
</dbReference>
<dbReference type="InterPro" id="IPR006549">
    <property type="entry name" value="HAD-SF_hydro_IIIA"/>
</dbReference>
<proteinExistence type="inferred from homology"/>
<keyword evidence="6" id="KW-0119">Carbohydrate metabolism</keyword>
<dbReference type="Pfam" id="PF00483">
    <property type="entry name" value="NTP_transferase"/>
    <property type="match status" value="1"/>
</dbReference>
<dbReference type="EMBL" id="JBHRUV010000030">
    <property type="protein sequence ID" value="MFC3266098.1"/>
    <property type="molecule type" value="Genomic_DNA"/>
</dbReference>
<comment type="similarity">
    <text evidence="2">Belongs to the GmhB family.</text>
</comment>
<evidence type="ECO:0000256" key="5">
    <source>
        <dbReference type="ARBA" id="ARBA00022801"/>
    </source>
</evidence>
<gene>
    <name evidence="9" type="ORF">ACFOEX_07010</name>
</gene>
<comment type="subcellular location">
    <subcellularLocation>
        <location evidence="1">Cytoplasm</location>
    </subcellularLocation>
</comment>
<dbReference type="RefSeq" id="WP_376831066.1">
    <property type="nucleotide sequence ID" value="NZ_JBHLWR010000006.1"/>
</dbReference>
<sequence>MLAQAVILCGGLGTRLGELTASTPKPMLPVAGRPFLEHLIQETARFGVERILLLAGRFGEQVAAAYHGARRYGADIAVLVEPEPLGTGGALRFARNALDPTFMLLNGDSWIDADLTRFMADWEARRRARPQVKAALLLQHVDDAGRYGSVTAADGMVVAFAEKTAGASGRPGLINAGVYIIDRSVVDALPARGAASLEKDVLPGLASAGAVVAHAAQPGRFFIDIGVPETFAAAERGLQRARTRPALFLDRDGTLNVDAGYTHRPGDLQWNSGAREAIRWANDHGYFVFVVTNQAGVARGYYDGAAVLAFHRAMQRSLFEIGAHIDAIEWCPHHPEGTVAAFSHACRRRKPEPGMLLDLMAQWPVDRDRSLMVGDRESDMQAGAAAGVATALYTGGSLLELVRDRLAG</sequence>
<evidence type="ECO:0000256" key="3">
    <source>
        <dbReference type="ARBA" id="ARBA00022490"/>
    </source>
</evidence>
<dbReference type="InterPro" id="IPR029044">
    <property type="entry name" value="Nucleotide-diphossugar_trans"/>
</dbReference>
<name>A0ABV7LEN3_9HYPH</name>
<dbReference type="PANTHER" id="PTHR42891">
    <property type="entry name" value="D-GLYCERO-BETA-D-MANNO-HEPTOSE-1,7-BISPHOSPHATE 7-PHOSPHATASE"/>
    <property type="match status" value="1"/>
</dbReference>
<dbReference type="SUPFAM" id="SSF53448">
    <property type="entry name" value="Nucleotide-diphospho-sugar transferases"/>
    <property type="match status" value="1"/>
</dbReference>
<dbReference type="SUPFAM" id="SSF56784">
    <property type="entry name" value="HAD-like"/>
    <property type="match status" value="1"/>
</dbReference>
<reference evidence="10" key="1">
    <citation type="journal article" date="2019" name="Int. J. Syst. Evol. Microbiol.">
        <title>The Global Catalogue of Microorganisms (GCM) 10K type strain sequencing project: providing services to taxonomists for standard genome sequencing and annotation.</title>
        <authorList>
            <consortium name="The Broad Institute Genomics Platform"/>
            <consortium name="The Broad Institute Genome Sequencing Center for Infectious Disease"/>
            <person name="Wu L."/>
            <person name="Ma J."/>
        </authorList>
    </citation>
    <scope>NUCLEOTIDE SEQUENCE [LARGE SCALE GENOMIC DNA]</scope>
    <source>
        <strain evidence="10">CCM 7941</strain>
    </source>
</reference>
<dbReference type="PANTHER" id="PTHR42891:SF1">
    <property type="entry name" value="D-GLYCERO-BETA-D-MANNO-HEPTOSE-1,7-BISPHOSPHATE 7-PHOSPHATASE"/>
    <property type="match status" value="1"/>
</dbReference>
<evidence type="ECO:0000256" key="4">
    <source>
        <dbReference type="ARBA" id="ARBA00022723"/>
    </source>
</evidence>
<evidence type="ECO:0000256" key="2">
    <source>
        <dbReference type="ARBA" id="ARBA00005628"/>
    </source>
</evidence>
<organism evidence="9 10">
    <name type="scientific">Camelimonas abortus</name>
    <dbReference type="NCBI Taxonomy" id="1017184"/>
    <lineage>
        <taxon>Bacteria</taxon>
        <taxon>Pseudomonadati</taxon>
        <taxon>Pseudomonadota</taxon>
        <taxon>Alphaproteobacteria</taxon>
        <taxon>Hyphomicrobiales</taxon>
        <taxon>Chelatococcaceae</taxon>
        <taxon>Camelimonas</taxon>
    </lineage>
</organism>
<dbReference type="CDD" id="cd06915">
    <property type="entry name" value="NTP_transferase_WcbM_like"/>
    <property type="match status" value="1"/>
</dbReference>
<dbReference type="Gene3D" id="3.40.50.1000">
    <property type="entry name" value="HAD superfamily/HAD-like"/>
    <property type="match status" value="1"/>
</dbReference>
<evidence type="ECO:0000259" key="8">
    <source>
        <dbReference type="Pfam" id="PF00483"/>
    </source>
</evidence>
<dbReference type="InterPro" id="IPR005835">
    <property type="entry name" value="NTP_transferase_dom"/>
</dbReference>
<accession>A0ABV7LEN3</accession>
<comment type="caution">
    <text evidence="9">The sequence shown here is derived from an EMBL/GenBank/DDBJ whole genome shotgun (WGS) entry which is preliminary data.</text>
</comment>
<dbReference type="InterPro" id="IPR004446">
    <property type="entry name" value="Heptose_bisP_phosphatase"/>
</dbReference>
<dbReference type="NCBIfam" id="TIGR01656">
    <property type="entry name" value="Histidinol-ppas"/>
    <property type="match status" value="1"/>
</dbReference>
<dbReference type="NCBIfam" id="TIGR01662">
    <property type="entry name" value="HAD-SF-IIIA"/>
    <property type="match status" value="1"/>
</dbReference>
<feature type="domain" description="Nucleotidyl transferase" evidence="8">
    <location>
        <begin position="5"/>
        <end position="237"/>
    </location>
</feature>
<dbReference type="CDD" id="cd07503">
    <property type="entry name" value="HAD_HisB-N"/>
    <property type="match status" value="1"/>
</dbReference>
<dbReference type="InterPro" id="IPR036412">
    <property type="entry name" value="HAD-like_sf"/>
</dbReference>
<dbReference type="Pfam" id="PF13242">
    <property type="entry name" value="Hydrolase_like"/>
    <property type="match status" value="1"/>
</dbReference>
<evidence type="ECO:0000313" key="9">
    <source>
        <dbReference type="EMBL" id="MFC3266098.1"/>
    </source>
</evidence>
<evidence type="ECO:0000313" key="10">
    <source>
        <dbReference type="Proteomes" id="UP001595536"/>
    </source>
</evidence>
<evidence type="ECO:0000256" key="7">
    <source>
        <dbReference type="ARBA" id="ARBA00031828"/>
    </source>
</evidence>
<dbReference type="InterPro" id="IPR023214">
    <property type="entry name" value="HAD_sf"/>
</dbReference>
<dbReference type="GO" id="GO:0016787">
    <property type="term" value="F:hydrolase activity"/>
    <property type="evidence" value="ECO:0007669"/>
    <property type="project" value="UniProtKB-KW"/>
</dbReference>
<keyword evidence="4" id="KW-0479">Metal-binding</keyword>
<keyword evidence="10" id="KW-1185">Reference proteome</keyword>
<keyword evidence="3" id="KW-0963">Cytoplasm</keyword>
<protein>
    <recommendedName>
        <fullName evidence="7">D,D-heptose 1,7-bisphosphate phosphatase</fullName>
    </recommendedName>
</protein>